<evidence type="ECO:0000256" key="2">
    <source>
        <dbReference type="ARBA" id="ARBA00022448"/>
    </source>
</evidence>
<dbReference type="CDD" id="cd06261">
    <property type="entry name" value="TM_PBP2"/>
    <property type="match status" value="1"/>
</dbReference>
<gene>
    <name evidence="9" type="primary">yteP_27</name>
    <name evidence="9" type="ORF">DSM106044_05192</name>
</gene>
<dbReference type="Gene3D" id="1.10.3720.10">
    <property type="entry name" value="MetI-like"/>
    <property type="match status" value="1"/>
</dbReference>
<feature type="transmembrane region" description="Helical" evidence="7">
    <location>
        <begin position="134"/>
        <end position="155"/>
    </location>
</feature>
<evidence type="ECO:0000256" key="1">
    <source>
        <dbReference type="ARBA" id="ARBA00004651"/>
    </source>
</evidence>
<keyword evidence="3" id="KW-1003">Cell membrane</keyword>
<feature type="transmembrane region" description="Helical" evidence="7">
    <location>
        <begin position="92"/>
        <end position="113"/>
    </location>
</feature>
<keyword evidence="2 7" id="KW-0813">Transport</keyword>
<dbReference type="PANTHER" id="PTHR30193">
    <property type="entry name" value="ABC TRANSPORTER PERMEASE PROTEIN"/>
    <property type="match status" value="1"/>
</dbReference>
<feature type="transmembrane region" description="Helical" evidence="7">
    <location>
        <begin position="175"/>
        <end position="197"/>
    </location>
</feature>
<dbReference type="InterPro" id="IPR035906">
    <property type="entry name" value="MetI-like_sf"/>
</dbReference>
<evidence type="ECO:0000256" key="6">
    <source>
        <dbReference type="ARBA" id="ARBA00023136"/>
    </source>
</evidence>
<evidence type="ECO:0000256" key="3">
    <source>
        <dbReference type="ARBA" id="ARBA00022475"/>
    </source>
</evidence>
<feature type="domain" description="ABC transmembrane type-1" evidence="8">
    <location>
        <begin position="88"/>
        <end position="305"/>
    </location>
</feature>
<dbReference type="PROSITE" id="PS50928">
    <property type="entry name" value="ABC_TM1"/>
    <property type="match status" value="1"/>
</dbReference>
<evidence type="ECO:0000259" key="8">
    <source>
        <dbReference type="PROSITE" id="PS50928"/>
    </source>
</evidence>
<comment type="subcellular location">
    <subcellularLocation>
        <location evidence="1 7">Cell membrane</location>
        <topology evidence="1 7">Multi-pass membrane protein</topology>
    </subcellularLocation>
</comment>
<accession>A0A4U8PZL5</accession>
<dbReference type="InterPro" id="IPR051393">
    <property type="entry name" value="ABC_transporter_permease"/>
</dbReference>
<reference evidence="9 10" key="1">
    <citation type="journal article" date="2019" name="Anaerobe">
        <title>Detection of Robinsoniella peoriensis in multiple bone samples of a trauma patient.</title>
        <authorList>
            <person name="Schrottner P."/>
            <person name="Hartwich K."/>
            <person name="Bunk B."/>
            <person name="Schober I."/>
            <person name="Helbig S."/>
            <person name="Rudolph W.W."/>
            <person name="Gunzer F."/>
        </authorList>
    </citation>
    <scope>NUCLEOTIDE SEQUENCE [LARGE SCALE GENOMIC DNA]</scope>
    <source>
        <strain evidence="9 10">DSM 106044</strain>
    </source>
</reference>
<dbReference type="EMBL" id="QGQD01000107">
    <property type="protein sequence ID" value="TLC97829.1"/>
    <property type="molecule type" value="Genomic_DNA"/>
</dbReference>
<name>A0A4U8PZL5_9FIRM</name>
<dbReference type="PANTHER" id="PTHR30193:SF44">
    <property type="entry name" value="LACTOSE TRANSPORT SYSTEM PERMEASE PROTEIN LACF"/>
    <property type="match status" value="1"/>
</dbReference>
<evidence type="ECO:0000313" key="9">
    <source>
        <dbReference type="EMBL" id="TLC97829.1"/>
    </source>
</evidence>
<keyword evidence="10" id="KW-1185">Reference proteome</keyword>
<organism evidence="9 10">
    <name type="scientific">Robinsoniella peoriensis</name>
    <dbReference type="NCBI Taxonomy" id="180332"/>
    <lineage>
        <taxon>Bacteria</taxon>
        <taxon>Bacillati</taxon>
        <taxon>Bacillota</taxon>
        <taxon>Clostridia</taxon>
        <taxon>Lachnospirales</taxon>
        <taxon>Lachnospiraceae</taxon>
        <taxon>Robinsoniella</taxon>
    </lineage>
</organism>
<protein>
    <submittedName>
        <fullName evidence="9">Putative multiple-sugar transport system permease YteP</fullName>
    </submittedName>
</protein>
<dbReference type="Proteomes" id="UP000306509">
    <property type="component" value="Unassembled WGS sequence"/>
</dbReference>
<dbReference type="GO" id="GO:0005886">
    <property type="term" value="C:plasma membrane"/>
    <property type="evidence" value="ECO:0007669"/>
    <property type="project" value="UniProtKB-SubCell"/>
</dbReference>
<feature type="transmembrane region" description="Helical" evidence="7">
    <location>
        <begin position="27"/>
        <end position="46"/>
    </location>
</feature>
<dbReference type="AlphaFoldDB" id="A0A4U8PZL5"/>
<keyword evidence="6 7" id="KW-0472">Membrane</keyword>
<dbReference type="InterPro" id="IPR000515">
    <property type="entry name" value="MetI-like"/>
</dbReference>
<sequence>MHMKTKGNRTGISGTARKRMVYFKKNLPLTLMALPAVVIMILFRYLPLSGILLAFKKFNVRKGIFGSEYIGLDNFKFLFKSSDAFIITRNTLLYNILFLVIDLVIAVAIAIVLNELWNKRRSKVYQTIFMAPYFLSWVVVSFVGFALLSVDNGLFNRLLEMFGKEGVNWYSDPKYWPVILVIVQIWKTVGYSTVMYLGCLTGIPNDYYEAAVMDGATKWQQIRYITIPCMRSMMIILSILAIGKIFFADFGLFYQMPRNNGPLFPVTNVIDTYLYRALKETGNIGMASAANLYQSVVGCVLVVVSNMVVRKIDKESALF</sequence>
<dbReference type="SUPFAM" id="SSF161098">
    <property type="entry name" value="MetI-like"/>
    <property type="match status" value="1"/>
</dbReference>
<evidence type="ECO:0000256" key="7">
    <source>
        <dbReference type="RuleBase" id="RU363032"/>
    </source>
</evidence>
<evidence type="ECO:0000313" key="10">
    <source>
        <dbReference type="Proteomes" id="UP000306509"/>
    </source>
</evidence>
<proteinExistence type="inferred from homology"/>
<keyword evidence="9" id="KW-0762">Sugar transport</keyword>
<keyword evidence="5 7" id="KW-1133">Transmembrane helix</keyword>
<dbReference type="GO" id="GO:0055085">
    <property type="term" value="P:transmembrane transport"/>
    <property type="evidence" value="ECO:0007669"/>
    <property type="project" value="InterPro"/>
</dbReference>
<comment type="caution">
    <text evidence="9">The sequence shown here is derived from an EMBL/GenBank/DDBJ whole genome shotgun (WGS) entry which is preliminary data.</text>
</comment>
<feature type="transmembrane region" description="Helical" evidence="7">
    <location>
        <begin position="233"/>
        <end position="254"/>
    </location>
</feature>
<comment type="similarity">
    <text evidence="7">Belongs to the binding-protein-dependent transport system permease family.</text>
</comment>
<evidence type="ECO:0000256" key="4">
    <source>
        <dbReference type="ARBA" id="ARBA00022692"/>
    </source>
</evidence>
<feature type="transmembrane region" description="Helical" evidence="7">
    <location>
        <begin position="292"/>
        <end position="309"/>
    </location>
</feature>
<evidence type="ECO:0000256" key="5">
    <source>
        <dbReference type="ARBA" id="ARBA00022989"/>
    </source>
</evidence>
<dbReference type="Pfam" id="PF00528">
    <property type="entry name" value="BPD_transp_1"/>
    <property type="match status" value="1"/>
</dbReference>
<dbReference type="STRING" id="180332.GCA_000797495_02297"/>
<keyword evidence="4 7" id="KW-0812">Transmembrane</keyword>